<dbReference type="OrthoDB" id="4465871at2"/>
<evidence type="ECO:0000313" key="2">
    <source>
        <dbReference type="EMBL" id="TDT15601.1"/>
    </source>
</evidence>
<reference evidence="2 3" key="1">
    <citation type="submission" date="2019-03" db="EMBL/GenBank/DDBJ databases">
        <title>Sequencing the genomes of 1000 actinobacteria strains.</title>
        <authorList>
            <person name="Klenk H.-P."/>
        </authorList>
    </citation>
    <scope>NUCLEOTIDE SEQUENCE [LARGE SCALE GENOMIC DNA]</scope>
    <source>
        <strain evidence="2 3">DSM 18936</strain>
    </source>
</reference>
<dbReference type="AlphaFoldDB" id="A0A4R7HX25"/>
<dbReference type="Proteomes" id="UP000294558">
    <property type="component" value="Unassembled WGS sequence"/>
</dbReference>
<feature type="transmembrane region" description="Helical" evidence="1">
    <location>
        <begin position="51"/>
        <end position="73"/>
    </location>
</feature>
<feature type="transmembrane region" description="Helical" evidence="1">
    <location>
        <begin position="174"/>
        <end position="193"/>
    </location>
</feature>
<keyword evidence="1" id="KW-0812">Transmembrane</keyword>
<evidence type="ECO:0000313" key="3">
    <source>
        <dbReference type="Proteomes" id="UP000294558"/>
    </source>
</evidence>
<dbReference type="EMBL" id="SOAU01000001">
    <property type="protein sequence ID" value="TDT15601.1"/>
    <property type="molecule type" value="Genomic_DNA"/>
</dbReference>
<feature type="transmembrane region" description="Helical" evidence="1">
    <location>
        <begin position="105"/>
        <end position="124"/>
    </location>
</feature>
<protein>
    <submittedName>
        <fullName evidence="2">Uncharacterized protein DUF4203</fullName>
    </submittedName>
</protein>
<feature type="transmembrane region" description="Helical" evidence="1">
    <location>
        <begin position="80"/>
        <end position="99"/>
    </location>
</feature>
<comment type="caution">
    <text evidence="2">The sequence shown here is derived from an EMBL/GenBank/DDBJ whole genome shotgun (WGS) entry which is preliminary data.</text>
</comment>
<proteinExistence type="predicted"/>
<feature type="transmembrane region" description="Helical" evidence="1">
    <location>
        <begin position="6"/>
        <end position="22"/>
    </location>
</feature>
<keyword evidence="1" id="KW-0472">Membrane</keyword>
<feature type="transmembrane region" description="Helical" evidence="1">
    <location>
        <begin position="131"/>
        <end position="154"/>
    </location>
</feature>
<sequence>MSDWVAGLLAIAIGGVFCYQGYIAMRIVIAIWGALVGFALGASIGADDGGILANALSWTLAVLLALVFAAIAYLYYAVSIALAMGSIGFTLGASLLVAFGVSWNWLIVLAGLALGIALAIVAIVGDLPSILLIVLSAMAGASAIVAGLMLLTGQLDSEQITRTAAITDELNDEWYWYVIWAIAAGTGLVTQIVSGERRAADMRAAWAQA</sequence>
<name>A0A4R7HX25_9ACTN</name>
<keyword evidence="1" id="KW-1133">Transmembrane helix</keyword>
<feature type="transmembrane region" description="Helical" evidence="1">
    <location>
        <begin position="27"/>
        <end position="45"/>
    </location>
</feature>
<accession>A0A4R7HX25</accession>
<keyword evidence="3" id="KW-1185">Reference proteome</keyword>
<evidence type="ECO:0000256" key="1">
    <source>
        <dbReference type="SAM" id="Phobius"/>
    </source>
</evidence>
<organism evidence="2 3">
    <name type="scientific">Ilumatobacter fluminis</name>
    <dbReference type="NCBI Taxonomy" id="467091"/>
    <lineage>
        <taxon>Bacteria</taxon>
        <taxon>Bacillati</taxon>
        <taxon>Actinomycetota</taxon>
        <taxon>Acidimicrobiia</taxon>
        <taxon>Acidimicrobiales</taxon>
        <taxon>Ilumatobacteraceae</taxon>
        <taxon>Ilumatobacter</taxon>
    </lineage>
</organism>
<gene>
    <name evidence="2" type="ORF">BDK89_1176</name>
</gene>
<dbReference type="RefSeq" id="WP_133868039.1">
    <property type="nucleotide sequence ID" value="NZ_SOAU01000001.1"/>
</dbReference>